<evidence type="ECO:0000259" key="1">
    <source>
        <dbReference type="PROSITE" id="PS51910"/>
    </source>
</evidence>
<dbReference type="GO" id="GO:0005975">
    <property type="term" value="P:carbohydrate metabolic process"/>
    <property type="evidence" value="ECO:0007669"/>
    <property type="project" value="InterPro"/>
</dbReference>
<keyword evidence="3" id="KW-1185">Reference proteome</keyword>
<dbReference type="OrthoDB" id="76388at2759"/>
<feature type="domain" description="GH18" evidence="1">
    <location>
        <begin position="26"/>
        <end position="71"/>
    </location>
</feature>
<dbReference type="AlphaFoldDB" id="A0A9W9PFL3"/>
<gene>
    <name evidence="2" type="ORF">N7468_000818</name>
</gene>
<accession>A0A9W9PFL3</accession>
<sequence>MLSFFRRRGADADTDEPQASSKVPLYTNAAYYPNWRIYRNQPPSSLRLGFISHLYYAFAWVKEDGEIYVCS</sequence>
<dbReference type="Gene3D" id="3.20.20.80">
    <property type="entry name" value="Glycosidases"/>
    <property type="match status" value="1"/>
</dbReference>
<dbReference type="EMBL" id="JAPQKS010000002">
    <property type="protein sequence ID" value="KAJ5245835.1"/>
    <property type="molecule type" value="Genomic_DNA"/>
</dbReference>
<reference evidence="2" key="1">
    <citation type="submission" date="2022-11" db="EMBL/GenBank/DDBJ databases">
        <authorList>
            <person name="Petersen C."/>
        </authorList>
    </citation>
    <scope>NUCLEOTIDE SEQUENCE</scope>
    <source>
        <strain evidence="2">IBT 19713</strain>
    </source>
</reference>
<protein>
    <submittedName>
        <fullName evidence="2">Glycoside hydrolase superfamily</fullName>
    </submittedName>
</protein>
<dbReference type="InterPro" id="IPR001223">
    <property type="entry name" value="Glyco_hydro18_cat"/>
</dbReference>
<dbReference type="InterPro" id="IPR017853">
    <property type="entry name" value="GH"/>
</dbReference>
<proteinExistence type="predicted"/>
<organism evidence="2 3">
    <name type="scientific">Penicillium chermesinum</name>
    <dbReference type="NCBI Taxonomy" id="63820"/>
    <lineage>
        <taxon>Eukaryota</taxon>
        <taxon>Fungi</taxon>
        <taxon>Dikarya</taxon>
        <taxon>Ascomycota</taxon>
        <taxon>Pezizomycotina</taxon>
        <taxon>Eurotiomycetes</taxon>
        <taxon>Eurotiomycetidae</taxon>
        <taxon>Eurotiales</taxon>
        <taxon>Aspergillaceae</taxon>
        <taxon>Penicillium</taxon>
    </lineage>
</organism>
<comment type="caution">
    <text evidence="2">The sequence shown here is derived from an EMBL/GenBank/DDBJ whole genome shotgun (WGS) entry which is preliminary data.</text>
</comment>
<dbReference type="RefSeq" id="XP_058333256.1">
    <property type="nucleotide sequence ID" value="XM_058470115.1"/>
</dbReference>
<evidence type="ECO:0000313" key="2">
    <source>
        <dbReference type="EMBL" id="KAJ5245835.1"/>
    </source>
</evidence>
<dbReference type="PROSITE" id="PS51910">
    <property type="entry name" value="GH18_2"/>
    <property type="match status" value="1"/>
</dbReference>
<dbReference type="GeneID" id="83197418"/>
<dbReference type="SUPFAM" id="SSF51445">
    <property type="entry name" value="(Trans)glycosidases"/>
    <property type="match status" value="1"/>
</dbReference>
<keyword evidence="2" id="KW-0378">Hydrolase</keyword>
<name>A0A9W9PFL3_9EURO</name>
<dbReference type="Proteomes" id="UP001150941">
    <property type="component" value="Unassembled WGS sequence"/>
</dbReference>
<dbReference type="GO" id="GO:0016787">
    <property type="term" value="F:hydrolase activity"/>
    <property type="evidence" value="ECO:0007669"/>
    <property type="project" value="UniProtKB-KW"/>
</dbReference>
<evidence type="ECO:0000313" key="3">
    <source>
        <dbReference type="Proteomes" id="UP001150941"/>
    </source>
</evidence>
<reference evidence="2" key="2">
    <citation type="journal article" date="2023" name="IMA Fungus">
        <title>Comparative genomic study of the Penicillium genus elucidates a diverse pangenome and 15 lateral gene transfer events.</title>
        <authorList>
            <person name="Petersen C."/>
            <person name="Sorensen T."/>
            <person name="Nielsen M.R."/>
            <person name="Sondergaard T.E."/>
            <person name="Sorensen J.L."/>
            <person name="Fitzpatrick D.A."/>
            <person name="Frisvad J.C."/>
            <person name="Nielsen K.L."/>
        </authorList>
    </citation>
    <scope>NUCLEOTIDE SEQUENCE</scope>
    <source>
        <strain evidence="2">IBT 19713</strain>
    </source>
</reference>